<accession>A0A1F5CD40</accession>
<evidence type="ECO:0000313" key="2">
    <source>
        <dbReference type="Proteomes" id="UP000177197"/>
    </source>
</evidence>
<dbReference type="InterPro" id="IPR043148">
    <property type="entry name" value="TagF_C"/>
</dbReference>
<dbReference type="AlphaFoldDB" id="A0A1F5CD40"/>
<evidence type="ECO:0000313" key="1">
    <source>
        <dbReference type="EMBL" id="OGD40755.1"/>
    </source>
</evidence>
<proteinExistence type="predicted"/>
<dbReference type="Gene3D" id="3.40.50.12580">
    <property type="match status" value="1"/>
</dbReference>
<dbReference type="GO" id="GO:0047355">
    <property type="term" value="F:CDP-glycerol glycerophosphotransferase activity"/>
    <property type="evidence" value="ECO:0007669"/>
    <property type="project" value="InterPro"/>
</dbReference>
<gene>
    <name evidence="1" type="ORF">A3I30_01630</name>
</gene>
<comment type="caution">
    <text evidence="1">The sequence shown here is derived from an EMBL/GenBank/DDBJ whole genome shotgun (WGS) entry which is preliminary data.</text>
</comment>
<dbReference type="GO" id="GO:0016020">
    <property type="term" value="C:membrane"/>
    <property type="evidence" value="ECO:0007669"/>
    <property type="project" value="InterPro"/>
</dbReference>
<dbReference type="Proteomes" id="UP000177197">
    <property type="component" value="Unassembled WGS sequence"/>
</dbReference>
<dbReference type="InterPro" id="IPR007554">
    <property type="entry name" value="Glycerophosphate_synth"/>
</dbReference>
<sequence>MKTIFISSFHPFISKNILNTDVFKIFRARQDLKIVLLVPFVRKEFFEANYGSDNVAVEGIDTTRFSNSRSNGFFSWAAFFFVYSHWIRRKRRDYLNANWSIYNFIKFRSFMVLTWFLSGHKALNGIFRSLDWRYSPGDFFKKQYDRYKPDLVFSTDIYTDFDQAVIKEAKMRKTRTIGMVRSWDNNFSKGLMRFLPDKLVANNEVIKKEAIELHDYPENDIFIGGLPQFDDYLKAPFQNREDYFKSIGGNPNKRVVLFAPGSPEEFGGVNLAIPRVLKEAKQKGILPEDIQFLISNHPHRPNDFSELAGDKDFIVRWLGTKLGGRENVEFSSENSRQLADMIYYSDIVIWMASSIGLDALVFNKPEIVVNFDLEKIPYWKSVRRFHDEDHMRAFFKTGGIKMAGKLDDVVNFVRDYLKNPRLDEEGRTKAREQQLWKVDGKSGERIANFILSFLS</sequence>
<reference evidence="1 2" key="1">
    <citation type="journal article" date="2016" name="Nat. Commun.">
        <title>Thousands of microbial genomes shed light on interconnected biogeochemical processes in an aquifer system.</title>
        <authorList>
            <person name="Anantharaman K."/>
            <person name="Brown C.T."/>
            <person name="Hug L.A."/>
            <person name="Sharon I."/>
            <person name="Castelle C.J."/>
            <person name="Probst A.J."/>
            <person name="Thomas B.C."/>
            <person name="Singh A."/>
            <person name="Wilkins M.J."/>
            <person name="Karaoz U."/>
            <person name="Brodie E.L."/>
            <person name="Williams K.H."/>
            <person name="Hubbard S.S."/>
            <person name="Banfield J.F."/>
        </authorList>
    </citation>
    <scope>NUCLEOTIDE SEQUENCE [LARGE SCALE GENOMIC DNA]</scope>
</reference>
<name>A0A1F5CD40_9BACT</name>
<dbReference type="SUPFAM" id="SSF53756">
    <property type="entry name" value="UDP-Glycosyltransferase/glycogen phosphorylase"/>
    <property type="match status" value="1"/>
</dbReference>
<protein>
    <submittedName>
        <fullName evidence="1">Uncharacterized protein</fullName>
    </submittedName>
</protein>
<dbReference type="Pfam" id="PF04464">
    <property type="entry name" value="Glyphos_transf"/>
    <property type="match status" value="1"/>
</dbReference>
<dbReference type="EMBL" id="MEYV01000001">
    <property type="protein sequence ID" value="OGD40755.1"/>
    <property type="molecule type" value="Genomic_DNA"/>
</dbReference>
<organism evidence="1 2">
    <name type="scientific">Candidatus Azambacteria bacterium RIFCSPLOWO2_02_FULL_44_14</name>
    <dbReference type="NCBI Taxonomy" id="1797306"/>
    <lineage>
        <taxon>Bacteria</taxon>
        <taxon>Candidatus Azamiibacteriota</taxon>
    </lineage>
</organism>